<feature type="transmembrane region" description="Helical" evidence="7">
    <location>
        <begin position="421"/>
        <end position="440"/>
    </location>
</feature>
<accession>A0AAV5RT74</accession>
<evidence type="ECO:0000256" key="2">
    <source>
        <dbReference type="ARBA" id="ARBA00022692"/>
    </source>
</evidence>
<dbReference type="SUPFAM" id="SSF49899">
    <property type="entry name" value="Concanavalin A-like lectins/glucanases"/>
    <property type="match status" value="1"/>
</dbReference>
<dbReference type="PROSITE" id="PS51328">
    <property type="entry name" value="L_LECTIN_LIKE"/>
    <property type="match status" value="1"/>
</dbReference>
<evidence type="ECO:0000256" key="8">
    <source>
        <dbReference type="SAM" id="SignalP"/>
    </source>
</evidence>
<evidence type="ECO:0000313" key="10">
    <source>
        <dbReference type="EMBL" id="GMM53908.1"/>
    </source>
</evidence>
<dbReference type="GO" id="GO:0030134">
    <property type="term" value="C:COPII-coated ER to Golgi transport vesicle"/>
    <property type="evidence" value="ECO:0007669"/>
    <property type="project" value="TreeGrafter"/>
</dbReference>
<dbReference type="GO" id="GO:0005789">
    <property type="term" value="C:endoplasmic reticulum membrane"/>
    <property type="evidence" value="ECO:0007669"/>
    <property type="project" value="TreeGrafter"/>
</dbReference>
<dbReference type="Proteomes" id="UP001377567">
    <property type="component" value="Unassembled WGS sequence"/>
</dbReference>
<dbReference type="PANTHER" id="PTHR12223:SF28">
    <property type="entry name" value="LECTIN, MANNOSE BINDING 1 LIKE"/>
    <property type="match status" value="1"/>
</dbReference>
<dbReference type="GO" id="GO:0006888">
    <property type="term" value="P:endoplasmic reticulum to Golgi vesicle-mediated transport"/>
    <property type="evidence" value="ECO:0007669"/>
    <property type="project" value="TreeGrafter"/>
</dbReference>
<keyword evidence="4 7" id="KW-1133">Transmembrane helix</keyword>
<evidence type="ECO:0000256" key="5">
    <source>
        <dbReference type="ARBA" id="ARBA00023136"/>
    </source>
</evidence>
<dbReference type="InterPro" id="IPR051136">
    <property type="entry name" value="Intracellular_Lectin-GPT"/>
</dbReference>
<keyword evidence="2 7" id="KW-0812">Transmembrane</keyword>
<evidence type="ECO:0000256" key="1">
    <source>
        <dbReference type="ARBA" id="ARBA00004479"/>
    </source>
</evidence>
<reference evidence="10 11" key="1">
    <citation type="journal article" date="2023" name="Elife">
        <title>Identification of key yeast species and microbe-microbe interactions impacting larval growth of Drosophila in the wild.</title>
        <authorList>
            <person name="Mure A."/>
            <person name="Sugiura Y."/>
            <person name="Maeda R."/>
            <person name="Honda K."/>
            <person name="Sakurai N."/>
            <person name="Takahashi Y."/>
            <person name="Watada M."/>
            <person name="Katoh T."/>
            <person name="Gotoh A."/>
            <person name="Gotoh Y."/>
            <person name="Taniguchi I."/>
            <person name="Nakamura K."/>
            <person name="Hayashi T."/>
            <person name="Katayama T."/>
            <person name="Uemura T."/>
            <person name="Hattori Y."/>
        </authorList>
    </citation>
    <scope>NUCLEOTIDE SEQUENCE [LARGE SCALE GENOMIC DNA]</scope>
    <source>
        <strain evidence="10 11">KH-74</strain>
    </source>
</reference>
<name>A0AAV5RT74_MAUHU</name>
<gene>
    <name evidence="10" type="ORF">DAKH74_005240</name>
</gene>
<dbReference type="Gene3D" id="2.60.120.200">
    <property type="match status" value="1"/>
</dbReference>
<evidence type="ECO:0000256" key="4">
    <source>
        <dbReference type="ARBA" id="ARBA00022989"/>
    </source>
</evidence>
<evidence type="ECO:0000256" key="7">
    <source>
        <dbReference type="SAM" id="Phobius"/>
    </source>
</evidence>
<dbReference type="CDD" id="cd06903">
    <property type="entry name" value="lectin_EMP46_EMP47"/>
    <property type="match status" value="1"/>
</dbReference>
<dbReference type="InterPro" id="IPR013320">
    <property type="entry name" value="ConA-like_dom_sf"/>
</dbReference>
<dbReference type="EMBL" id="BTGD01000001">
    <property type="protein sequence ID" value="GMM53908.1"/>
    <property type="molecule type" value="Genomic_DNA"/>
</dbReference>
<feature type="region of interest" description="Disordered" evidence="6">
    <location>
        <begin position="351"/>
        <end position="371"/>
    </location>
</feature>
<dbReference type="GO" id="GO:0005793">
    <property type="term" value="C:endoplasmic reticulum-Golgi intermediate compartment"/>
    <property type="evidence" value="ECO:0007669"/>
    <property type="project" value="TreeGrafter"/>
</dbReference>
<dbReference type="Pfam" id="PF03388">
    <property type="entry name" value="Lectin_leg-like"/>
    <property type="match status" value="1"/>
</dbReference>
<organism evidence="10 11">
    <name type="scientific">Maudiozyma humilis</name>
    <name type="common">Sour dough yeast</name>
    <name type="synonym">Kazachstania humilis</name>
    <dbReference type="NCBI Taxonomy" id="51915"/>
    <lineage>
        <taxon>Eukaryota</taxon>
        <taxon>Fungi</taxon>
        <taxon>Dikarya</taxon>
        <taxon>Ascomycota</taxon>
        <taxon>Saccharomycotina</taxon>
        <taxon>Saccharomycetes</taxon>
        <taxon>Saccharomycetales</taxon>
        <taxon>Saccharomycetaceae</taxon>
        <taxon>Maudiozyma</taxon>
    </lineage>
</organism>
<dbReference type="AlphaFoldDB" id="A0AAV5RT74"/>
<proteinExistence type="predicted"/>
<dbReference type="GO" id="GO:0000139">
    <property type="term" value="C:Golgi membrane"/>
    <property type="evidence" value="ECO:0007669"/>
    <property type="project" value="TreeGrafter"/>
</dbReference>
<dbReference type="PANTHER" id="PTHR12223">
    <property type="entry name" value="VESICULAR MANNOSE-BINDING LECTIN"/>
    <property type="match status" value="1"/>
</dbReference>
<feature type="chain" id="PRO_5043854026" evidence="8">
    <location>
        <begin position="21"/>
        <end position="452"/>
    </location>
</feature>
<feature type="signal peptide" evidence="8">
    <location>
        <begin position="1"/>
        <end position="20"/>
    </location>
</feature>
<protein>
    <submittedName>
        <fullName evidence="10">Emp47 protein</fullName>
    </submittedName>
</protein>
<comment type="caution">
    <text evidence="10">The sequence shown here is derived from an EMBL/GenBank/DDBJ whole genome shotgun (WGS) entry which is preliminary data.</text>
</comment>
<evidence type="ECO:0000259" key="9">
    <source>
        <dbReference type="PROSITE" id="PS51328"/>
    </source>
</evidence>
<keyword evidence="5 7" id="KW-0472">Membrane</keyword>
<dbReference type="GO" id="GO:0005537">
    <property type="term" value="F:D-mannose binding"/>
    <property type="evidence" value="ECO:0007669"/>
    <property type="project" value="TreeGrafter"/>
</dbReference>
<keyword evidence="3 8" id="KW-0732">Signal</keyword>
<evidence type="ECO:0000256" key="6">
    <source>
        <dbReference type="SAM" id="MobiDB-lite"/>
    </source>
</evidence>
<dbReference type="InterPro" id="IPR035661">
    <property type="entry name" value="EMP46/EMP47_N"/>
</dbReference>
<comment type="subcellular location">
    <subcellularLocation>
        <location evidence="1">Membrane</location>
        <topology evidence="1">Single-pass type I membrane protein</topology>
    </subcellularLocation>
</comment>
<feature type="domain" description="L-type lectin-like" evidence="9">
    <location>
        <begin position="32"/>
        <end position="256"/>
    </location>
</feature>
<sequence>MKLNFALSLLSPLVIGAVAAHDTGSGSSHGTSSAVADPAHSLDNLLTTLEIPKHWTAKEQTILEEGRVILTPKTNSKGSLWLVDPVKLGSDFTIEWTIRSVNFEGASAGGLSLWFISSDYTKDKSLYDGPATYNGLQVLVDNNSPLGQSVRGVLSDGSAKVSTDSVHNSAFASCLMGYQGTSVPLTMRLSYTESLPATGRSQLKLQVDNRVCFQTDKIMLPKDGASNNGAYHIGITADNAKTPESFEVLRMQYFDTLVEEALAPNTKEMAQPRMIAKIIDESTGKEKLVEKQVLDEKNDHTSNYMLFQKLDKMEGKILANDISELQEKLQQIMKNQYTMVEQLNSVLEKLQNKAKSDGDKPSGNNKEFDRNNEEYKQFFAMNEKLGKLMDERDQLREANKQQESMRSATNAVTTDEIVSKLAVWLVPLIGIMFVMAYYTFKIRQEITKAKLL</sequence>
<evidence type="ECO:0000256" key="3">
    <source>
        <dbReference type="ARBA" id="ARBA00022729"/>
    </source>
</evidence>
<evidence type="ECO:0000313" key="11">
    <source>
        <dbReference type="Proteomes" id="UP001377567"/>
    </source>
</evidence>
<keyword evidence="11" id="KW-1185">Reference proteome</keyword>
<dbReference type="InterPro" id="IPR005052">
    <property type="entry name" value="Lectin_leg"/>
</dbReference>